<reference evidence="1" key="1">
    <citation type="submission" date="2014-11" db="EMBL/GenBank/DDBJ databases">
        <authorList>
            <person name="Amaro Gonzalez C."/>
        </authorList>
    </citation>
    <scope>NUCLEOTIDE SEQUENCE</scope>
</reference>
<organism evidence="1">
    <name type="scientific">Anguilla anguilla</name>
    <name type="common">European freshwater eel</name>
    <name type="synonym">Muraena anguilla</name>
    <dbReference type="NCBI Taxonomy" id="7936"/>
    <lineage>
        <taxon>Eukaryota</taxon>
        <taxon>Metazoa</taxon>
        <taxon>Chordata</taxon>
        <taxon>Craniata</taxon>
        <taxon>Vertebrata</taxon>
        <taxon>Euteleostomi</taxon>
        <taxon>Actinopterygii</taxon>
        <taxon>Neopterygii</taxon>
        <taxon>Teleostei</taxon>
        <taxon>Anguilliformes</taxon>
        <taxon>Anguillidae</taxon>
        <taxon>Anguilla</taxon>
    </lineage>
</organism>
<name>A0A0E9TA60_ANGAN</name>
<protein>
    <submittedName>
        <fullName evidence="1">Uncharacterized protein</fullName>
    </submittedName>
</protein>
<reference evidence="1" key="2">
    <citation type="journal article" date="2015" name="Fish Shellfish Immunol.">
        <title>Early steps in the European eel (Anguilla anguilla)-Vibrio vulnificus interaction in the gills: Role of the RtxA13 toxin.</title>
        <authorList>
            <person name="Callol A."/>
            <person name="Pajuelo D."/>
            <person name="Ebbesson L."/>
            <person name="Teles M."/>
            <person name="MacKenzie S."/>
            <person name="Amaro C."/>
        </authorList>
    </citation>
    <scope>NUCLEOTIDE SEQUENCE</scope>
</reference>
<evidence type="ECO:0000313" key="1">
    <source>
        <dbReference type="EMBL" id="JAH50292.1"/>
    </source>
</evidence>
<dbReference type="AlphaFoldDB" id="A0A0E9TA60"/>
<proteinExistence type="predicted"/>
<sequence length="45" mass="5238">MSEYFFGGTTPLSRYQSRHGVGKIVSAQKFFHLLLKMKHCWHLIG</sequence>
<dbReference type="EMBL" id="GBXM01058285">
    <property type="protein sequence ID" value="JAH50292.1"/>
    <property type="molecule type" value="Transcribed_RNA"/>
</dbReference>
<accession>A0A0E9TA60</accession>